<proteinExistence type="predicted"/>
<dbReference type="SUPFAM" id="SSF52540">
    <property type="entry name" value="P-loop containing nucleoside triphosphate hydrolases"/>
    <property type="match status" value="1"/>
</dbReference>
<feature type="non-terminal residue" evidence="2">
    <location>
        <position position="1"/>
    </location>
</feature>
<protein>
    <recommendedName>
        <fullName evidence="1">Sulfotransferase domain-containing protein</fullName>
    </recommendedName>
</protein>
<gene>
    <name evidence="2" type="ORF">METZ01_LOCUS216504</name>
</gene>
<organism evidence="2">
    <name type="scientific">marine metagenome</name>
    <dbReference type="NCBI Taxonomy" id="408172"/>
    <lineage>
        <taxon>unclassified sequences</taxon>
        <taxon>metagenomes</taxon>
        <taxon>ecological metagenomes</taxon>
    </lineage>
</organism>
<dbReference type="AlphaFoldDB" id="A0A382FKW1"/>
<sequence length="70" mass="8402">KDKIKKIIEITKFSNLQDFEKKFGFIETISKKSLFFRQGKSGSWKSQLDKKITDKIENLFHNEMKELNYL</sequence>
<dbReference type="Pfam" id="PF00685">
    <property type="entry name" value="Sulfotransfer_1"/>
    <property type="match status" value="1"/>
</dbReference>
<reference evidence="2" key="1">
    <citation type="submission" date="2018-05" db="EMBL/GenBank/DDBJ databases">
        <authorList>
            <person name="Lanie J.A."/>
            <person name="Ng W.-L."/>
            <person name="Kazmierczak K.M."/>
            <person name="Andrzejewski T.M."/>
            <person name="Davidsen T.M."/>
            <person name="Wayne K.J."/>
            <person name="Tettelin H."/>
            <person name="Glass J.I."/>
            <person name="Rusch D."/>
            <person name="Podicherti R."/>
            <person name="Tsui H.-C.T."/>
            <person name="Winkler M.E."/>
        </authorList>
    </citation>
    <scope>NUCLEOTIDE SEQUENCE</scope>
</reference>
<accession>A0A382FKW1</accession>
<dbReference type="Gene3D" id="3.40.50.300">
    <property type="entry name" value="P-loop containing nucleotide triphosphate hydrolases"/>
    <property type="match status" value="1"/>
</dbReference>
<dbReference type="EMBL" id="UINC01050554">
    <property type="protein sequence ID" value="SVB63650.1"/>
    <property type="molecule type" value="Genomic_DNA"/>
</dbReference>
<dbReference type="InterPro" id="IPR027417">
    <property type="entry name" value="P-loop_NTPase"/>
</dbReference>
<dbReference type="InterPro" id="IPR000863">
    <property type="entry name" value="Sulfotransferase_dom"/>
</dbReference>
<dbReference type="GO" id="GO:0008146">
    <property type="term" value="F:sulfotransferase activity"/>
    <property type="evidence" value="ECO:0007669"/>
    <property type="project" value="InterPro"/>
</dbReference>
<name>A0A382FKW1_9ZZZZ</name>
<evidence type="ECO:0000259" key="1">
    <source>
        <dbReference type="Pfam" id="PF00685"/>
    </source>
</evidence>
<evidence type="ECO:0000313" key="2">
    <source>
        <dbReference type="EMBL" id="SVB63650.1"/>
    </source>
</evidence>
<feature type="domain" description="Sulfotransferase" evidence="1">
    <location>
        <begin position="2"/>
        <end position="67"/>
    </location>
</feature>